<dbReference type="InterPro" id="IPR012833">
    <property type="entry name" value="NrdD"/>
</dbReference>
<comment type="caution">
    <text evidence="2">The sequence shown here is derived from an EMBL/GenBank/DDBJ whole genome shotgun (WGS) entry which is preliminary data.</text>
</comment>
<dbReference type="EMBL" id="JBHUEH010000010">
    <property type="protein sequence ID" value="MFD1884640.1"/>
    <property type="molecule type" value="Genomic_DNA"/>
</dbReference>
<dbReference type="EC" id="1.17.4.2" evidence="2"/>
<dbReference type="Pfam" id="PF13597">
    <property type="entry name" value="NRDD"/>
    <property type="match status" value="1"/>
</dbReference>
<gene>
    <name evidence="2" type="ORF">ACFSC9_03815</name>
</gene>
<feature type="region of interest" description="Disordered" evidence="1">
    <location>
        <begin position="1"/>
        <end position="29"/>
    </location>
</feature>
<keyword evidence="3" id="KW-1185">Reference proteome</keyword>
<organism evidence="2 3">
    <name type="scientific">Paenibacillus wenxiniae</name>
    <dbReference type="NCBI Taxonomy" id="1636843"/>
    <lineage>
        <taxon>Bacteria</taxon>
        <taxon>Bacillati</taxon>
        <taxon>Bacillota</taxon>
        <taxon>Bacilli</taxon>
        <taxon>Bacillales</taxon>
        <taxon>Paenibacillaceae</taxon>
        <taxon>Paenibacillus</taxon>
    </lineage>
</organism>
<dbReference type="NCBIfam" id="TIGR02487">
    <property type="entry name" value="NrdD"/>
    <property type="match status" value="1"/>
</dbReference>
<protein>
    <submittedName>
        <fullName evidence="2">Anaerobic ribonucleoside triphosphate reductase</fullName>
        <ecNumber evidence="2">1.17.4.2</ecNumber>
    </submittedName>
</protein>
<sequence>MTIQPFELQTNTTSKPKSIQVDGSRSDHHTYDDSYPFSYHLPHRHTQPDPIAARSNTSVADEYELTDPPVEQPIHPLVELGQHIIYGEHESARENANLNGDSFSGKMSRLGSEYSKWYTEQHMLPAPIAEAVRANRLYIHDLDHYALGTTNCIFIPFERLLCQGFSSGNGSLRTPNSIMTAMAQVAIIFQCQQNSQFGGVAANKLDYDLAPYVTRSFRKHLRKGLHYLGEWHRTAAQSPELQQATADALERLLAGAEMSDARLAKQYPLAYGYALEETRSETFQAAESLIHNLNTMSSRGGGQIPFTSINYGTCTSLEGRLVVESLLAATVRGLGHGETPIFPIQIFKCKRGINQQPGDPNYDLFLKAIDCSSKRLYPNFANLDAPLNLEHVVPGDPDTEFATMGCRTRVIADRFGRNHLSGKGNLSFNTINLVKLGIDYGVHQGLNAEADEHGFRQALDQCMELAAQALLHRYRIQAAQPAKASDFMMREGIWEGGEQLAPDEPVGELLKHGTLSIGFIGLAECMKALYGKHHGEDSHVHERALELIAYMRQACDALSERHRLNFSLMATPAEGLSGKFVRLDRQHYGSIDGVTDREYYTNSFHVPVYYEISAARKIQLEAPFHHYCNAGAISYIELDGNARHNAPAMIRIVQYALEQNISYFSINHPIDRCTACGHEGMIGSHCPACGSSETDVHIARLRRVTGYLTGDYQTRFNPAKQAEVRDRLKHHGETVTQDEHLRLHP</sequence>
<dbReference type="SUPFAM" id="SSF51998">
    <property type="entry name" value="PFL-like glycyl radical enzymes"/>
    <property type="match status" value="1"/>
</dbReference>
<evidence type="ECO:0000313" key="2">
    <source>
        <dbReference type="EMBL" id="MFD1884640.1"/>
    </source>
</evidence>
<dbReference type="GO" id="GO:0008998">
    <property type="term" value="F:ribonucleoside-triphosphate reductase (thioredoxin) activity"/>
    <property type="evidence" value="ECO:0007669"/>
    <property type="project" value="UniProtKB-EC"/>
</dbReference>
<dbReference type="NCBIfam" id="NF005497">
    <property type="entry name" value="PRK07111.1"/>
    <property type="match status" value="1"/>
</dbReference>
<feature type="compositionally biased region" description="Polar residues" evidence="1">
    <location>
        <begin position="1"/>
        <end position="23"/>
    </location>
</feature>
<proteinExistence type="predicted"/>
<reference evidence="3" key="1">
    <citation type="journal article" date="2019" name="Int. J. Syst. Evol. Microbiol.">
        <title>The Global Catalogue of Microorganisms (GCM) 10K type strain sequencing project: providing services to taxonomists for standard genome sequencing and annotation.</title>
        <authorList>
            <consortium name="The Broad Institute Genomics Platform"/>
            <consortium name="The Broad Institute Genome Sequencing Center for Infectious Disease"/>
            <person name="Wu L."/>
            <person name="Ma J."/>
        </authorList>
    </citation>
    <scope>NUCLEOTIDE SEQUENCE [LARGE SCALE GENOMIC DNA]</scope>
    <source>
        <strain evidence="3">CCUG 54950</strain>
    </source>
</reference>
<dbReference type="Gene3D" id="3.20.70.20">
    <property type="match status" value="1"/>
</dbReference>
<dbReference type="Proteomes" id="UP001597233">
    <property type="component" value="Unassembled WGS sequence"/>
</dbReference>
<accession>A0ABW4RFP4</accession>
<name>A0ABW4RFP4_9BACL</name>
<dbReference type="PANTHER" id="PTHR21075:SF0">
    <property type="entry name" value="ANAEROBIC RIBONUCLEOSIDE-TRIPHOSPHATE REDUCTASE"/>
    <property type="match status" value="1"/>
</dbReference>
<dbReference type="PANTHER" id="PTHR21075">
    <property type="entry name" value="ANAEROBIC RIBONUCLEOSIDE-TRIPHOSPHATE REDUCTASE"/>
    <property type="match status" value="1"/>
</dbReference>
<evidence type="ECO:0000256" key="1">
    <source>
        <dbReference type="SAM" id="MobiDB-lite"/>
    </source>
</evidence>
<evidence type="ECO:0000313" key="3">
    <source>
        <dbReference type="Proteomes" id="UP001597233"/>
    </source>
</evidence>
<dbReference type="RefSeq" id="WP_347324289.1">
    <property type="nucleotide sequence ID" value="NZ_JBCGUH010000003.1"/>
</dbReference>
<keyword evidence="2" id="KW-0560">Oxidoreductase</keyword>